<dbReference type="Pfam" id="PF12852">
    <property type="entry name" value="Cupin_6"/>
    <property type="match status" value="1"/>
</dbReference>
<proteinExistence type="predicted"/>
<dbReference type="InterPro" id="IPR018060">
    <property type="entry name" value="HTH_AraC"/>
</dbReference>
<sequence length="333" mass="36635">MSRDTLSDLLRAVRLRGAVFYYVSNWEDWAAEAPPAREIAAAVMPGAEHVMEFHMVAKGSGWAAISGVAPVRLGAGDIVMFPHGDAHVISSAPGVEPDRIHADWVFATRHEPKPIPIAFHRGVREPGAPTPVADADTILVCGFFGCDLRPFNPLVAALPRLLHLPAARIGGWVARVIDQAAQESTEHRPGADAVLERLAEMMFVDTARRYLDGLPEDATGWLAGLRDRYVGRALALLHEQPERPWTIDELGRAVGLSRSALHERFMQFLAQPPMHYLANWRIQVASRLLRETNGSIASIALDVGYESEAAFSRAFKRLVGLPPGTWRRTASRK</sequence>
<keyword evidence="1" id="KW-0805">Transcription regulation</keyword>
<dbReference type="InterPro" id="IPR032783">
    <property type="entry name" value="AraC_lig"/>
</dbReference>
<dbReference type="PROSITE" id="PS01124">
    <property type="entry name" value="HTH_ARAC_FAMILY_2"/>
    <property type="match status" value="1"/>
</dbReference>
<dbReference type="Gene3D" id="1.10.10.60">
    <property type="entry name" value="Homeodomain-like"/>
    <property type="match status" value="2"/>
</dbReference>
<dbReference type="PRINTS" id="PR00032">
    <property type="entry name" value="HTHARAC"/>
</dbReference>
<protein>
    <submittedName>
        <fullName evidence="5">Transcriptional regulator, AraC family</fullName>
    </submittedName>
</protein>
<evidence type="ECO:0000256" key="2">
    <source>
        <dbReference type="ARBA" id="ARBA00023125"/>
    </source>
</evidence>
<dbReference type="GO" id="GO:0043565">
    <property type="term" value="F:sequence-specific DNA binding"/>
    <property type="evidence" value="ECO:0007669"/>
    <property type="project" value="InterPro"/>
</dbReference>
<keyword evidence="2" id="KW-0238">DNA-binding</keyword>
<dbReference type="SMART" id="SM00342">
    <property type="entry name" value="HTH_ARAC"/>
    <property type="match status" value="1"/>
</dbReference>
<keyword evidence="3" id="KW-0804">Transcription</keyword>
<dbReference type="EMBL" id="FNNZ01000038">
    <property type="protein sequence ID" value="SDX57804.1"/>
    <property type="molecule type" value="Genomic_DNA"/>
</dbReference>
<dbReference type="SUPFAM" id="SSF46689">
    <property type="entry name" value="Homeodomain-like"/>
    <property type="match status" value="2"/>
</dbReference>
<evidence type="ECO:0000256" key="3">
    <source>
        <dbReference type="ARBA" id="ARBA00023163"/>
    </source>
</evidence>
<dbReference type="InterPro" id="IPR020449">
    <property type="entry name" value="Tscrpt_reg_AraC-type_HTH"/>
</dbReference>
<gene>
    <name evidence="5" type="ORF">SAMN05421783_13818</name>
</gene>
<dbReference type="PANTHER" id="PTHR46796:SF13">
    <property type="entry name" value="HTH-TYPE TRANSCRIPTIONAL ACTIVATOR RHAS"/>
    <property type="match status" value="1"/>
</dbReference>
<dbReference type="AlphaFoldDB" id="A0A1H3CW74"/>
<evidence type="ECO:0000256" key="1">
    <source>
        <dbReference type="ARBA" id="ARBA00023015"/>
    </source>
</evidence>
<dbReference type="InterPro" id="IPR050204">
    <property type="entry name" value="AraC_XylS_family_regulators"/>
</dbReference>
<keyword evidence="6" id="KW-1185">Reference proteome</keyword>
<accession>A0A1H3CW74</accession>
<dbReference type="InterPro" id="IPR018062">
    <property type="entry name" value="HTH_AraC-typ_CS"/>
</dbReference>
<evidence type="ECO:0000259" key="4">
    <source>
        <dbReference type="PROSITE" id="PS01124"/>
    </source>
</evidence>
<dbReference type="Proteomes" id="UP000198816">
    <property type="component" value="Unassembled WGS sequence"/>
</dbReference>
<reference evidence="6" key="1">
    <citation type="submission" date="2016-10" db="EMBL/GenBank/DDBJ databases">
        <authorList>
            <person name="Varghese N."/>
            <person name="Submissions S."/>
        </authorList>
    </citation>
    <scope>NUCLEOTIDE SEQUENCE [LARGE SCALE GENOMIC DNA]</scope>
    <source>
        <strain evidence="6">DSM 217</strain>
    </source>
</reference>
<dbReference type="InterPro" id="IPR009057">
    <property type="entry name" value="Homeodomain-like_sf"/>
</dbReference>
<dbReference type="Pfam" id="PF12833">
    <property type="entry name" value="HTH_18"/>
    <property type="match status" value="1"/>
</dbReference>
<organism evidence="5 6">
    <name type="scientific">Thiocapsa roseopersicina</name>
    <dbReference type="NCBI Taxonomy" id="1058"/>
    <lineage>
        <taxon>Bacteria</taxon>
        <taxon>Pseudomonadati</taxon>
        <taxon>Pseudomonadota</taxon>
        <taxon>Gammaproteobacteria</taxon>
        <taxon>Chromatiales</taxon>
        <taxon>Chromatiaceae</taxon>
        <taxon>Thiocapsa</taxon>
    </lineage>
</organism>
<evidence type="ECO:0000313" key="6">
    <source>
        <dbReference type="Proteomes" id="UP000198816"/>
    </source>
</evidence>
<feature type="domain" description="HTH araC/xylS-type" evidence="4">
    <location>
        <begin position="231"/>
        <end position="329"/>
    </location>
</feature>
<dbReference type="PROSITE" id="PS00041">
    <property type="entry name" value="HTH_ARAC_FAMILY_1"/>
    <property type="match status" value="1"/>
</dbReference>
<dbReference type="OrthoDB" id="9783876at2"/>
<dbReference type="GO" id="GO:0003700">
    <property type="term" value="F:DNA-binding transcription factor activity"/>
    <property type="evidence" value="ECO:0007669"/>
    <property type="project" value="InterPro"/>
</dbReference>
<name>A0A1H3CW74_THIRO</name>
<dbReference type="STRING" id="1058.SAMN05421783_13818"/>
<evidence type="ECO:0000313" key="5">
    <source>
        <dbReference type="EMBL" id="SDX57804.1"/>
    </source>
</evidence>
<dbReference type="RefSeq" id="WP_093038014.1">
    <property type="nucleotide sequence ID" value="NZ_FNNZ01000038.1"/>
</dbReference>
<dbReference type="PANTHER" id="PTHR46796">
    <property type="entry name" value="HTH-TYPE TRANSCRIPTIONAL ACTIVATOR RHAS-RELATED"/>
    <property type="match status" value="1"/>
</dbReference>